<keyword evidence="2" id="KW-1185">Reference proteome</keyword>
<dbReference type="Proteomes" id="UP000449846">
    <property type="component" value="Unassembled WGS sequence"/>
</dbReference>
<protein>
    <submittedName>
        <fullName evidence="1">Uncharacterized protein</fullName>
    </submittedName>
</protein>
<dbReference type="OrthoDB" id="5688154at2"/>
<reference evidence="1 2" key="1">
    <citation type="submission" date="2019-11" db="EMBL/GenBank/DDBJ databases">
        <authorList>
            <person name="Dong K."/>
        </authorList>
    </citation>
    <scope>NUCLEOTIDE SEQUENCE [LARGE SCALE GENOMIC DNA]</scope>
    <source>
        <strain evidence="1 2">NBRC 112902</strain>
    </source>
</reference>
<gene>
    <name evidence="1" type="ORF">GL300_18420</name>
</gene>
<comment type="caution">
    <text evidence="1">The sequence shown here is derived from an EMBL/GenBank/DDBJ whole genome shotgun (WGS) entry which is preliminary data.</text>
</comment>
<accession>A0A844HPX5</accession>
<organism evidence="1 2">
    <name type="scientific">Paracoccus litorisediminis</name>
    <dbReference type="NCBI Taxonomy" id="2006130"/>
    <lineage>
        <taxon>Bacteria</taxon>
        <taxon>Pseudomonadati</taxon>
        <taxon>Pseudomonadota</taxon>
        <taxon>Alphaproteobacteria</taxon>
        <taxon>Rhodobacterales</taxon>
        <taxon>Paracoccaceae</taxon>
        <taxon>Paracoccus</taxon>
    </lineage>
</organism>
<dbReference type="EMBL" id="WMIG01000013">
    <property type="protein sequence ID" value="MTH61189.1"/>
    <property type="molecule type" value="Genomic_DNA"/>
</dbReference>
<dbReference type="AlphaFoldDB" id="A0A844HPX5"/>
<evidence type="ECO:0000313" key="2">
    <source>
        <dbReference type="Proteomes" id="UP000449846"/>
    </source>
</evidence>
<dbReference type="RefSeq" id="WP_155041130.1">
    <property type="nucleotide sequence ID" value="NZ_WMIG01000013.1"/>
</dbReference>
<name>A0A844HPX5_9RHOB</name>
<proteinExistence type="predicted"/>
<evidence type="ECO:0000313" key="1">
    <source>
        <dbReference type="EMBL" id="MTH61189.1"/>
    </source>
</evidence>
<sequence>MRFRKRPVVIEAIQFTGRNSREIARWVNPDLAPFHLPEGWWAKQHTDLSFSLMIPTLEGEMEARQGDWIIRGVAGEFYPCKPEIFDASYEAVEEEVRHAA</sequence>